<proteinExistence type="predicted"/>
<dbReference type="EMBL" id="ML976010">
    <property type="protein sequence ID" value="KAF1945401.1"/>
    <property type="molecule type" value="Genomic_DNA"/>
</dbReference>
<dbReference type="OrthoDB" id="3773872at2759"/>
<accession>A0A6A5SY98</accession>
<dbReference type="AlphaFoldDB" id="A0A6A5SY98"/>
<keyword evidence="3" id="KW-1185">Reference proteome</keyword>
<evidence type="ECO:0000256" key="1">
    <source>
        <dbReference type="SAM" id="MobiDB-lite"/>
    </source>
</evidence>
<evidence type="ECO:0000313" key="3">
    <source>
        <dbReference type="Proteomes" id="UP000800038"/>
    </source>
</evidence>
<evidence type="ECO:0000313" key="2">
    <source>
        <dbReference type="EMBL" id="KAF1945401.1"/>
    </source>
</evidence>
<dbReference type="Proteomes" id="UP000800038">
    <property type="component" value="Unassembled WGS sequence"/>
</dbReference>
<name>A0A6A5SY98_9PLEO</name>
<protein>
    <submittedName>
        <fullName evidence="2">Uncharacterized protein</fullName>
    </submittedName>
</protein>
<feature type="region of interest" description="Disordered" evidence="1">
    <location>
        <begin position="38"/>
        <end position="58"/>
    </location>
</feature>
<feature type="compositionally biased region" description="Polar residues" evidence="1">
    <location>
        <begin position="46"/>
        <end position="55"/>
    </location>
</feature>
<organism evidence="2 3">
    <name type="scientific">Clathrospora elynae</name>
    <dbReference type="NCBI Taxonomy" id="706981"/>
    <lineage>
        <taxon>Eukaryota</taxon>
        <taxon>Fungi</taxon>
        <taxon>Dikarya</taxon>
        <taxon>Ascomycota</taxon>
        <taxon>Pezizomycotina</taxon>
        <taxon>Dothideomycetes</taxon>
        <taxon>Pleosporomycetidae</taxon>
        <taxon>Pleosporales</taxon>
        <taxon>Diademaceae</taxon>
        <taxon>Clathrospora</taxon>
    </lineage>
</organism>
<reference evidence="2" key="1">
    <citation type="journal article" date="2020" name="Stud. Mycol.">
        <title>101 Dothideomycetes genomes: a test case for predicting lifestyles and emergence of pathogens.</title>
        <authorList>
            <person name="Haridas S."/>
            <person name="Albert R."/>
            <person name="Binder M."/>
            <person name="Bloem J."/>
            <person name="Labutti K."/>
            <person name="Salamov A."/>
            <person name="Andreopoulos B."/>
            <person name="Baker S."/>
            <person name="Barry K."/>
            <person name="Bills G."/>
            <person name="Bluhm B."/>
            <person name="Cannon C."/>
            <person name="Castanera R."/>
            <person name="Culley D."/>
            <person name="Daum C."/>
            <person name="Ezra D."/>
            <person name="Gonzalez J."/>
            <person name="Henrissat B."/>
            <person name="Kuo A."/>
            <person name="Liang C."/>
            <person name="Lipzen A."/>
            <person name="Lutzoni F."/>
            <person name="Magnuson J."/>
            <person name="Mondo S."/>
            <person name="Nolan M."/>
            <person name="Ohm R."/>
            <person name="Pangilinan J."/>
            <person name="Park H.-J."/>
            <person name="Ramirez L."/>
            <person name="Alfaro M."/>
            <person name="Sun H."/>
            <person name="Tritt A."/>
            <person name="Yoshinaga Y."/>
            <person name="Zwiers L.-H."/>
            <person name="Turgeon B."/>
            <person name="Goodwin S."/>
            <person name="Spatafora J."/>
            <person name="Crous P."/>
            <person name="Grigoriev I."/>
        </authorList>
    </citation>
    <scope>NUCLEOTIDE SEQUENCE</scope>
    <source>
        <strain evidence="2">CBS 161.51</strain>
    </source>
</reference>
<gene>
    <name evidence="2" type="ORF">EJ02DRAFT_451686</name>
</gene>
<sequence length="112" mass="12889">MFEVAWTSSFTLERSRKSFEATGIWPRNSDAVLKRFLPSTLDEDGTPNNSPTPNGTDWRKVRDLIHASVKVGAEKQAQELIQIFHHLQVQNELITQENRGLREAAHIRKKHK</sequence>
<feature type="non-terminal residue" evidence="2">
    <location>
        <position position="112"/>
    </location>
</feature>